<keyword evidence="4" id="KW-0689">Ribosomal protein</keyword>
<keyword evidence="2" id="KW-0472">Membrane</keyword>
<evidence type="ECO:0000256" key="1">
    <source>
        <dbReference type="SAM" id="MobiDB-lite"/>
    </source>
</evidence>
<feature type="transmembrane region" description="Helical" evidence="2">
    <location>
        <begin position="37"/>
        <end position="59"/>
    </location>
</feature>
<evidence type="ECO:0000313" key="4">
    <source>
        <dbReference type="EMBL" id="KEQ32758.1"/>
    </source>
</evidence>
<accession>A0A081PPY5</accession>
<dbReference type="PROSITE" id="PS51782">
    <property type="entry name" value="LYSM"/>
    <property type="match status" value="1"/>
</dbReference>
<evidence type="ECO:0000259" key="3">
    <source>
        <dbReference type="PROSITE" id="PS51782"/>
    </source>
</evidence>
<feature type="domain" description="LysM" evidence="3">
    <location>
        <begin position="118"/>
        <end position="165"/>
    </location>
</feature>
<keyword evidence="4" id="KW-0687">Ribonucleoprotein</keyword>
<protein>
    <submittedName>
        <fullName evidence="4">30S ribosomal protein S15</fullName>
    </submittedName>
</protein>
<evidence type="ECO:0000313" key="5">
    <source>
        <dbReference type="Proteomes" id="UP000028093"/>
    </source>
</evidence>
<dbReference type="Gene3D" id="3.10.350.10">
    <property type="entry name" value="LysM domain"/>
    <property type="match status" value="1"/>
</dbReference>
<keyword evidence="2" id="KW-0812">Transmembrane</keyword>
<comment type="caution">
    <text evidence="4">The sequence shown here is derived from an EMBL/GenBank/DDBJ whole genome shotgun (WGS) entry which is preliminary data.</text>
</comment>
<evidence type="ECO:0000256" key="2">
    <source>
        <dbReference type="SAM" id="Phobius"/>
    </source>
</evidence>
<feature type="region of interest" description="Disordered" evidence="1">
    <location>
        <begin position="1"/>
        <end position="26"/>
    </location>
</feature>
<proteinExistence type="predicted"/>
<dbReference type="PATRIC" id="fig|28037.99.peg.590"/>
<dbReference type="Proteomes" id="UP000028093">
    <property type="component" value="Unassembled WGS sequence"/>
</dbReference>
<dbReference type="RefSeq" id="WP_004262334.1">
    <property type="nucleotide sequence ID" value="NZ_JPFT01000005.1"/>
</dbReference>
<dbReference type="EMBL" id="JPFT01000005">
    <property type="protein sequence ID" value="KEQ32758.1"/>
    <property type="molecule type" value="Genomic_DNA"/>
</dbReference>
<dbReference type="InterPro" id="IPR018392">
    <property type="entry name" value="LysM"/>
</dbReference>
<dbReference type="NCBIfam" id="NF042931">
    <property type="entry name" value="SAG1386_EF1546"/>
    <property type="match status" value="1"/>
</dbReference>
<name>A0A081PPY5_STRMT</name>
<dbReference type="InterPro" id="IPR049981">
    <property type="entry name" value="SPy_0802-like"/>
</dbReference>
<reference evidence="4 5" key="1">
    <citation type="submission" date="2014-05" db="EMBL/GenBank/DDBJ databases">
        <authorList>
            <person name="Daugherty S.C."/>
            <person name="Tallon L.J."/>
            <person name="Sadzewicz L."/>
            <person name="Kilian M."/>
            <person name="Tettelin H."/>
        </authorList>
    </citation>
    <scope>NUCLEOTIDE SEQUENCE [LARGE SCALE GENOMIC DNA]</scope>
    <source>
        <strain evidence="4 5">SK1126</strain>
    </source>
</reference>
<feature type="compositionally biased region" description="Low complexity" evidence="1">
    <location>
        <begin position="77"/>
        <end position="107"/>
    </location>
</feature>
<dbReference type="AlphaFoldDB" id="A0A081PPY5"/>
<dbReference type="InterPro" id="IPR036779">
    <property type="entry name" value="LysM_dom_sf"/>
</dbReference>
<organism evidence="4 5">
    <name type="scientific">Streptococcus mitis</name>
    <dbReference type="NCBI Taxonomy" id="28037"/>
    <lineage>
        <taxon>Bacteria</taxon>
        <taxon>Bacillati</taxon>
        <taxon>Bacillota</taxon>
        <taxon>Bacilli</taxon>
        <taxon>Lactobacillales</taxon>
        <taxon>Streptococcaceae</taxon>
        <taxon>Streptococcus</taxon>
        <taxon>Streptococcus mitis group</taxon>
    </lineage>
</organism>
<feature type="region of interest" description="Disordered" evidence="1">
    <location>
        <begin position="77"/>
        <end position="120"/>
    </location>
</feature>
<gene>
    <name evidence="4" type="ORF">SK1126_0661</name>
</gene>
<keyword evidence="2" id="KW-1133">Transmembrane helix</keyword>
<dbReference type="GO" id="GO:0005840">
    <property type="term" value="C:ribosome"/>
    <property type="evidence" value="ECO:0007669"/>
    <property type="project" value="UniProtKB-KW"/>
</dbReference>
<dbReference type="CDD" id="cd00118">
    <property type="entry name" value="LysM"/>
    <property type="match status" value="1"/>
</dbReference>
<sequence length="166" mass="17748">MAKEPWQEDIYENQEEQTRTERRQRNQKGTGFVANRVLTILASLFFVIVVVMIIVLIYLSSGGSNRTAALKDFYDSSAPASTSVTEESASSSSKTEEATSTESSSSESHSEEHTDSGGTITVQAGEGEATIAARAGISIAQLEALNPGHMATGSWFANPGDVVKIK</sequence>